<dbReference type="PANTHER" id="PTHR43035:SF1">
    <property type="entry name" value="FATTY ACID REPRESSION MUTANT PROTEIN 2-RELATED"/>
    <property type="match status" value="1"/>
</dbReference>
<keyword evidence="3" id="KW-0560">Oxidoreductase</keyword>
<gene>
    <name evidence="5" type="ORF">GTO87_00540</name>
</gene>
<evidence type="ECO:0000256" key="1">
    <source>
        <dbReference type="ARBA" id="ARBA00004496"/>
    </source>
</evidence>
<dbReference type="GO" id="GO:0034599">
    <property type="term" value="P:cellular response to oxidative stress"/>
    <property type="evidence" value="ECO:0007669"/>
    <property type="project" value="InterPro"/>
</dbReference>
<accession>A0A7H9EHZ2</accession>
<comment type="subcellular location">
    <subcellularLocation>
        <location evidence="1">Cytoplasm</location>
    </subcellularLocation>
</comment>
<name>A0A7H9EHZ2_9LACO</name>
<feature type="domain" description="Nitroreductase" evidence="4">
    <location>
        <begin position="10"/>
        <end position="177"/>
    </location>
</feature>
<dbReference type="SUPFAM" id="SSF55469">
    <property type="entry name" value="FMN-dependent nitroreductase-like"/>
    <property type="match status" value="1"/>
</dbReference>
<dbReference type="GO" id="GO:0005737">
    <property type="term" value="C:cytoplasm"/>
    <property type="evidence" value="ECO:0007669"/>
    <property type="project" value="UniProtKB-SubCell"/>
</dbReference>
<dbReference type="GO" id="GO:0016491">
    <property type="term" value="F:oxidoreductase activity"/>
    <property type="evidence" value="ECO:0007669"/>
    <property type="project" value="UniProtKB-KW"/>
</dbReference>
<dbReference type="InterPro" id="IPR000415">
    <property type="entry name" value="Nitroreductase-like"/>
</dbReference>
<evidence type="ECO:0000259" key="4">
    <source>
        <dbReference type="Pfam" id="PF00881"/>
    </source>
</evidence>
<dbReference type="KEGG" id="lsw:GTO87_00540"/>
<dbReference type="Gene3D" id="3.40.109.10">
    <property type="entry name" value="NADH Oxidase"/>
    <property type="match status" value="1"/>
</dbReference>
<dbReference type="CDD" id="cd02140">
    <property type="entry name" value="Frm2-like"/>
    <property type="match status" value="1"/>
</dbReference>
<dbReference type="AlphaFoldDB" id="A0A7H9EHZ2"/>
<evidence type="ECO:0000313" key="5">
    <source>
        <dbReference type="EMBL" id="QLL77251.1"/>
    </source>
</evidence>
<dbReference type="PANTHER" id="PTHR43035">
    <property type="entry name" value="FATTY ACID REPRESSION MUTANT PROTEIN 2-RELATED"/>
    <property type="match status" value="1"/>
</dbReference>
<dbReference type="EMBL" id="CP047418">
    <property type="protein sequence ID" value="QLL77251.1"/>
    <property type="molecule type" value="Genomic_DNA"/>
</dbReference>
<dbReference type="Proteomes" id="UP000510886">
    <property type="component" value="Chromosome"/>
</dbReference>
<evidence type="ECO:0000256" key="2">
    <source>
        <dbReference type="ARBA" id="ARBA00022490"/>
    </source>
</evidence>
<sequence>MESKLVELNKKRHSIYALGENLPLTQDEVYELVTDTIQSSPTAFNSQTVRAVVLFGEKSNRVWDIVEETLRKIVPAENFQSTADKIASFRAGAGTILYFTDMPTVEKLENDFKLYADNFKPWAEQAIGGAQQAVWVALAEQGIGASLQHYNPLIDDAIRAEFDLPAGWQLRAQMPFGSIEAPAEDKPKLAKDEQFRLFN</sequence>
<dbReference type="InterPro" id="IPR029479">
    <property type="entry name" value="Nitroreductase"/>
</dbReference>
<proteinExistence type="predicted"/>
<dbReference type="InterPro" id="IPR033877">
    <property type="entry name" value="Frm2/Hbn1"/>
</dbReference>
<keyword evidence="2" id="KW-0963">Cytoplasm</keyword>
<dbReference type="GeneID" id="89599059"/>
<evidence type="ECO:0000313" key="6">
    <source>
        <dbReference type="Proteomes" id="UP000510886"/>
    </source>
</evidence>
<dbReference type="RefSeq" id="WP_009553961.1">
    <property type="nucleotide sequence ID" value="NZ_CP047418.1"/>
</dbReference>
<evidence type="ECO:0000256" key="3">
    <source>
        <dbReference type="ARBA" id="ARBA00023002"/>
    </source>
</evidence>
<protein>
    <submittedName>
        <fullName evidence="5">Nitroreductase</fullName>
    </submittedName>
</protein>
<dbReference type="Pfam" id="PF00881">
    <property type="entry name" value="Nitroreductase"/>
    <property type="match status" value="1"/>
</dbReference>
<dbReference type="FunFam" id="3.40.109.10:FF:000001">
    <property type="entry name" value="Nitroreductase family"/>
    <property type="match status" value="1"/>
</dbReference>
<reference evidence="5 6" key="1">
    <citation type="submission" date="2020-01" db="EMBL/GenBank/DDBJ databases">
        <title>Complete and circular genome sequences of six lactobacillus isolates from horses.</title>
        <authorList>
            <person name="Hassan H.M."/>
        </authorList>
    </citation>
    <scope>NUCLEOTIDE SEQUENCE [LARGE SCALE GENOMIC DNA]</scope>
    <source>
        <strain evidence="5 6">1A</strain>
    </source>
</reference>
<organism evidence="5 6">
    <name type="scientific">Ligilactobacillus saerimneri</name>
    <dbReference type="NCBI Taxonomy" id="228229"/>
    <lineage>
        <taxon>Bacteria</taxon>
        <taxon>Bacillati</taxon>
        <taxon>Bacillota</taxon>
        <taxon>Bacilli</taxon>
        <taxon>Lactobacillales</taxon>
        <taxon>Lactobacillaceae</taxon>
        <taxon>Ligilactobacillus</taxon>
    </lineage>
</organism>